<name>A0A6L3W1W4_9ACTN</name>
<evidence type="ECO:0000256" key="5">
    <source>
        <dbReference type="SAM" id="MobiDB-lite"/>
    </source>
</evidence>
<dbReference type="InterPro" id="IPR011701">
    <property type="entry name" value="MFS"/>
</dbReference>
<evidence type="ECO:0000256" key="2">
    <source>
        <dbReference type="ARBA" id="ARBA00022692"/>
    </source>
</evidence>
<dbReference type="CDD" id="cd17316">
    <property type="entry name" value="MFS_SV2_like"/>
    <property type="match status" value="1"/>
</dbReference>
<dbReference type="InterPro" id="IPR020846">
    <property type="entry name" value="MFS_dom"/>
</dbReference>
<dbReference type="RefSeq" id="WP_151540876.1">
    <property type="nucleotide sequence ID" value="NZ_WBMR01000038.1"/>
</dbReference>
<dbReference type="AlphaFoldDB" id="A0A6L3W1W4"/>
<dbReference type="PANTHER" id="PTHR23508:SF10">
    <property type="entry name" value="CARBOXYLIC ACID TRANSPORTER PROTEIN HOMOLOG"/>
    <property type="match status" value="1"/>
</dbReference>
<feature type="transmembrane region" description="Helical" evidence="6">
    <location>
        <begin position="416"/>
        <end position="439"/>
    </location>
</feature>
<feature type="transmembrane region" description="Helical" evidence="6">
    <location>
        <begin position="55"/>
        <end position="78"/>
    </location>
</feature>
<feature type="transmembrane region" description="Helical" evidence="6">
    <location>
        <begin position="148"/>
        <end position="172"/>
    </location>
</feature>
<dbReference type="Gene3D" id="1.20.1250.20">
    <property type="entry name" value="MFS general substrate transporter like domains"/>
    <property type="match status" value="1"/>
</dbReference>
<dbReference type="GO" id="GO:0005886">
    <property type="term" value="C:plasma membrane"/>
    <property type="evidence" value="ECO:0007669"/>
    <property type="project" value="UniProtKB-SubCell"/>
</dbReference>
<keyword evidence="9" id="KW-1185">Reference proteome</keyword>
<accession>A0A6L3W1W4</accession>
<feature type="transmembrane region" description="Helical" evidence="6">
    <location>
        <begin position="178"/>
        <end position="198"/>
    </location>
</feature>
<evidence type="ECO:0000313" key="9">
    <source>
        <dbReference type="Proteomes" id="UP000483004"/>
    </source>
</evidence>
<reference evidence="8 9" key="1">
    <citation type="submission" date="2019-09" db="EMBL/GenBank/DDBJ databases">
        <title>Actinomadura physcomitrii sp. nov., a novel actinomycete isolated from moss [Physcomitrium sphaericum (Ludw) Fuernr].</title>
        <authorList>
            <person name="Liu C."/>
            <person name="Zhuang X."/>
        </authorList>
    </citation>
    <scope>NUCLEOTIDE SEQUENCE [LARGE SCALE GENOMIC DNA]</scope>
    <source>
        <strain evidence="8 9">CYP1-1B</strain>
    </source>
</reference>
<evidence type="ECO:0000256" key="1">
    <source>
        <dbReference type="ARBA" id="ARBA00004651"/>
    </source>
</evidence>
<feature type="transmembrane region" description="Helical" evidence="6">
    <location>
        <begin position="257"/>
        <end position="276"/>
    </location>
</feature>
<feature type="transmembrane region" description="Helical" evidence="6">
    <location>
        <begin position="113"/>
        <end position="136"/>
    </location>
</feature>
<dbReference type="OrthoDB" id="9773957at2"/>
<protein>
    <submittedName>
        <fullName evidence="8">MFS transporter</fullName>
    </submittedName>
</protein>
<keyword evidence="3 6" id="KW-1133">Transmembrane helix</keyword>
<evidence type="ECO:0000256" key="3">
    <source>
        <dbReference type="ARBA" id="ARBA00022989"/>
    </source>
</evidence>
<feature type="region of interest" description="Disordered" evidence="5">
    <location>
        <begin position="453"/>
        <end position="474"/>
    </location>
</feature>
<keyword evidence="4 6" id="KW-0472">Membrane</keyword>
<sequence length="474" mass="50323">MQAPEMGISPFQHQTRLSRNQWTLLGIVGIGSMLEFWDAYLIGFIMGFLVKPWGLTYGVMGVVLLASGAGAVVGGVVWGRVADRFGRKPVLVVSLLILAFSSLGLAFTPDGNWQYMAVLRTVMGFCTAGYFIQVALVQEFIPPKRRGLLTGVVSAITTGGLLLGSFSGSYIIPWIGWRWTFALGALPAVVALIGAFFIPESARWLSLHGRDASARRSVAWALGQDEYTGEIHVSRPAGDDRWVRIFRFPRHVTTTTLINLGLMTGYYGIVLWAPMLLSQILSVDPDEASRIMIVFSVLGMASRLAAARLADRIGRGPTGGYFAVAAAVATLLAGFVGHGDLLSSSLFWLPLLLAFVFADGGFSVCALYSTEIWPSRLRGSGSGYAGLTGSVGKILGPLGLALLVGSSDIVRPQATMSAVVPAFAFLGACLLVCGVTYLAGGIDVRGRSLEAIDEGLEGPPPQEAAATASLKEAQ</sequence>
<feature type="transmembrane region" description="Helical" evidence="6">
    <location>
        <begin position="90"/>
        <end position="107"/>
    </location>
</feature>
<evidence type="ECO:0000259" key="7">
    <source>
        <dbReference type="PROSITE" id="PS50850"/>
    </source>
</evidence>
<dbReference type="GO" id="GO:0046943">
    <property type="term" value="F:carboxylic acid transmembrane transporter activity"/>
    <property type="evidence" value="ECO:0007669"/>
    <property type="project" value="TreeGrafter"/>
</dbReference>
<dbReference type="SUPFAM" id="SSF103473">
    <property type="entry name" value="MFS general substrate transporter"/>
    <property type="match status" value="1"/>
</dbReference>
<feature type="transmembrane region" description="Helical" evidence="6">
    <location>
        <begin position="22"/>
        <end position="49"/>
    </location>
</feature>
<dbReference type="EMBL" id="WBMR01000038">
    <property type="protein sequence ID" value="KAB2381350.1"/>
    <property type="molecule type" value="Genomic_DNA"/>
</dbReference>
<dbReference type="InterPro" id="IPR036259">
    <property type="entry name" value="MFS_trans_sf"/>
</dbReference>
<evidence type="ECO:0000313" key="8">
    <source>
        <dbReference type="EMBL" id="KAB2381350.1"/>
    </source>
</evidence>
<comment type="caution">
    <text evidence="8">The sequence shown here is derived from an EMBL/GenBank/DDBJ whole genome shotgun (WGS) entry which is preliminary data.</text>
</comment>
<feature type="transmembrane region" description="Helical" evidence="6">
    <location>
        <begin position="348"/>
        <end position="369"/>
    </location>
</feature>
<comment type="subcellular location">
    <subcellularLocation>
        <location evidence="1">Cell membrane</location>
        <topology evidence="1">Multi-pass membrane protein</topology>
    </subcellularLocation>
</comment>
<dbReference type="PROSITE" id="PS50850">
    <property type="entry name" value="MFS"/>
    <property type="match status" value="1"/>
</dbReference>
<feature type="transmembrane region" description="Helical" evidence="6">
    <location>
        <begin position="288"/>
        <end position="306"/>
    </location>
</feature>
<organism evidence="8 9">
    <name type="scientific">Actinomadura montaniterrae</name>
    <dbReference type="NCBI Taxonomy" id="1803903"/>
    <lineage>
        <taxon>Bacteria</taxon>
        <taxon>Bacillati</taxon>
        <taxon>Actinomycetota</taxon>
        <taxon>Actinomycetes</taxon>
        <taxon>Streptosporangiales</taxon>
        <taxon>Thermomonosporaceae</taxon>
        <taxon>Actinomadura</taxon>
    </lineage>
</organism>
<keyword evidence="2 6" id="KW-0812">Transmembrane</keyword>
<gene>
    <name evidence="8" type="ORF">F9B16_16060</name>
</gene>
<evidence type="ECO:0000256" key="4">
    <source>
        <dbReference type="ARBA" id="ARBA00023136"/>
    </source>
</evidence>
<dbReference type="PANTHER" id="PTHR23508">
    <property type="entry name" value="CARBOXYLIC ACID TRANSPORTER PROTEIN HOMOLOG"/>
    <property type="match status" value="1"/>
</dbReference>
<proteinExistence type="predicted"/>
<feature type="transmembrane region" description="Helical" evidence="6">
    <location>
        <begin position="318"/>
        <end position="336"/>
    </location>
</feature>
<evidence type="ECO:0000256" key="6">
    <source>
        <dbReference type="SAM" id="Phobius"/>
    </source>
</evidence>
<feature type="domain" description="Major facilitator superfamily (MFS) profile" evidence="7">
    <location>
        <begin position="24"/>
        <end position="445"/>
    </location>
</feature>
<feature type="transmembrane region" description="Helical" evidence="6">
    <location>
        <begin position="381"/>
        <end position="404"/>
    </location>
</feature>
<dbReference type="Pfam" id="PF07690">
    <property type="entry name" value="MFS_1"/>
    <property type="match status" value="1"/>
</dbReference>
<dbReference type="Proteomes" id="UP000483004">
    <property type="component" value="Unassembled WGS sequence"/>
</dbReference>